<evidence type="ECO:0008006" key="3">
    <source>
        <dbReference type="Google" id="ProtNLM"/>
    </source>
</evidence>
<dbReference type="Proteomes" id="UP000248863">
    <property type="component" value="Unassembled WGS sequence"/>
</dbReference>
<reference evidence="1 2" key="1">
    <citation type="submission" date="2017-07" db="EMBL/GenBank/DDBJ databases">
        <title>Draft Genome Sequences of Select Purple Nonsulfur Bacteria.</title>
        <authorList>
            <person name="Lasarre B."/>
            <person name="Mckinlay J.B."/>
        </authorList>
    </citation>
    <scope>NUCLEOTIDE SEQUENCE [LARGE SCALE GENOMIC DNA]</scope>
    <source>
        <strain evidence="1 2">DSM 11907</strain>
    </source>
</reference>
<comment type="caution">
    <text evidence="1">The sequence shown here is derived from an EMBL/GenBank/DDBJ whole genome shotgun (WGS) entry which is preliminary data.</text>
</comment>
<sequence length="101" mass="10823">MATAIAAGDQPVLGHGNVACRAWSDDRRSPTSAGEPRTAWILGFLTATSQYGEAPATDVSRGRSTEEIVAAIDRYCGEHPDDSLHKASSVLVETWRQQAKP</sequence>
<dbReference type="AlphaFoldDB" id="A0A327KHI1"/>
<gene>
    <name evidence="1" type="ORF">CH338_13415</name>
</gene>
<organism evidence="1 2">
    <name type="scientific">Rhodoplanes elegans</name>
    <dbReference type="NCBI Taxonomy" id="29408"/>
    <lineage>
        <taxon>Bacteria</taxon>
        <taxon>Pseudomonadati</taxon>
        <taxon>Pseudomonadota</taxon>
        <taxon>Alphaproteobacteria</taxon>
        <taxon>Hyphomicrobiales</taxon>
        <taxon>Nitrobacteraceae</taxon>
        <taxon>Rhodoplanes</taxon>
    </lineage>
</organism>
<dbReference type="RefSeq" id="WP_111357673.1">
    <property type="nucleotide sequence ID" value="NZ_NPEU01000137.1"/>
</dbReference>
<protein>
    <recommendedName>
        <fullName evidence="3">Rap1a immunity protein domain-containing protein</fullName>
    </recommendedName>
</protein>
<keyword evidence="2" id="KW-1185">Reference proteome</keyword>
<evidence type="ECO:0000313" key="1">
    <source>
        <dbReference type="EMBL" id="RAI38209.1"/>
    </source>
</evidence>
<dbReference type="EMBL" id="NPEU01000137">
    <property type="protein sequence ID" value="RAI38209.1"/>
    <property type="molecule type" value="Genomic_DNA"/>
</dbReference>
<accession>A0A327KHI1</accession>
<evidence type="ECO:0000313" key="2">
    <source>
        <dbReference type="Proteomes" id="UP000248863"/>
    </source>
</evidence>
<name>A0A327KHI1_9BRAD</name>
<proteinExistence type="predicted"/>
<dbReference type="OrthoDB" id="6507154at2"/>